<feature type="compositionally biased region" description="Polar residues" evidence="1">
    <location>
        <begin position="11"/>
        <end position="26"/>
    </location>
</feature>
<name>A0A4Z0NRH7_SALET</name>
<sequence length="79" mass="8270">STRTRKGDGIRQTTAGSSFYSNNSGLTVNNADVTSDDAAALHVDKNTVIEKPITLTDSTLTGPTAIKLQNAATLATHPR</sequence>
<protein>
    <submittedName>
        <fullName evidence="2">Uncharacterized protein</fullName>
    </submittedName>
</protein>
<feature type="non-terminal residue" evidence="2">
    <location>
        <position position="1"/>
    </location>
</feature>
<feature type="non-terminal residue" evidence="2">
    <location>
        <position position="79"/>
    </location>
</feature>
<accession>A0A4Z0NRH7</accession>
<evidence type="ECO:0000313" key="2">
    <source>
        <dbReference type="EMBL" id="TGD98845.1"/>
    </source>
</evidence>
<proteinExistence type="predicted"/>
<evidence type="ECO:0000313" key="3">
    <source>
        <dbReference type="Proteomes" id="UP000298196"/>
    </source>
</evidence>
<comment type="caution">
    <text evidence="2">The sequence shown here is derived from an EMBL/GenBank/DDBJ whole genome shotgun (WGS) entry which is preliminary data.</text>
</comment>
<reference evidence="2 3" key="1">
    <citation type="submission" date="2018-03" db="EMBL/GenBank/DDBJ databases">
        <title>Non-Typhoidal Salmonella genome sequencing and assembly.</title>
        <authorList>
            <person name="Matchawe C."/>
        </authorList>
    </citation>
    <scope>NUCLEOTIDE SEQUENCE [LARGE SCALE GENOMIC DNA]</scope>
    <source>
        <strain evidence="2 3">22sa</strain>
    </source>
</reference>
<gene>
    <name evidence="2" type="ORF">C9F07_09105</name>
</gene>
<dbReference type="AlphaFoldDB" id="A0A4Z0NRH7"/>
<dbReference type="EMBL" id="PYKI01000997">
    <property type="protein sequence ID" value="TGD98845.1"/>
    <property type="molecule type" value="Genomic_DNA"/>
</dbReference>
<keyword evidence="3" id="KW-1185">Reference proteome</keyword>
<evidence type="ECO:0000256" key="1">
    <source>
        <dbReference type="SAM" id="MobiDB-lite"/>
    </source>
</evidence>
<organism evidence="2 3">
    <name type="scientific">Salmonella enterica subsp. enterica serovar Poona</name>
    <dbReference type="NCBI Taxonomy" id="436295"/>
    <lineage>
        <taxon>Bacteria</taxon>
        <taxon>Pseudomonadati</taxon>
        <taxon>Pseudomonadota</taxon>
        <taxon>Gammaproteobacteria</taxon>
        <taxon>Enterobacterales</taxon>
        <taxon>Enterobacteriaceae</taxon>
        <taxon>Salmonella</taxon>
    </lineage>
</organism>
<feature type="region of interest" description="Disordered" evidence="1">
    <location>
        <begin position="1"/>
        <end position="26"/>
    </location>
</feature>
<dbReference type="Proteomes" id="UP000298196">
    <property type="component" value="Unassembled WGS sequence"/>
</dbReference>